<dbReference type="InterPro" id="IPR005467">
    <property type="entry name" value="His_kinase_dom"/>
</dbReference>
<gene>
    <name evidence="12" type="ORF">RT717_14720</name>
</gene>
<dbReference type="SMART" id="SM00387">
    <property type="entry name" value="HATPase_c"/>
    <property type="match status" value="1"/>
</dbReference>
<evidence type="ECO:0000256" key="1">
    <source>
        <dbReference type="ARBA" id="ARBA00000085"/>
    </source>
</evidence>
<feature type="modified residue" description="Phosphohistidine" evidence="4">
    <location>
        <position position="888"/>
    </location>
</feature>
<evidence type="ECO:0000313" key="12">
    <source>
        <dbReference type="EMBL" id="WOK04330.1"/>
    </source>
</evidence>
<dbReference type="CDD" id="cd16922">
    <property type="entry name" value="HATPase_EvgS-ArcB-TorS-like"/>
    <property type="match status" value="1"/>
</dbReference>
<dbReference type="InterPro" id="IPR036097">
    <property type="entry name" value="HisK_dim/P_sf"/>
</dbReference>
<dbReference type="PROSITE" id="PS50112">
    <property type="entry name" value="PAS"/>
    <property type="match status" value="2"/>
</dbReference>
<dbReference type="SMART" id="SM00091">
    <property type="entry name" value="PAS"/>
    <property type="match status" value="3"/>
</dbReference>
<dbReference type="InterPro" id="IPR036890">
    <property type="entry name" value="HATPase_C_sf"/>
</dbReference>
<feature type="modified residue" description="4-aspartylphosphate" evidence="5">
    <location>
        <position position="751"/>
    </location>
</feature>
<dbReference type="PANTHER" id="PTHR45339">
    <property type="entry name" value="HYBRID SIGNAL TRANSDUCTION HISTIDINE KINASE J"/>
    <property type="match status" value="1"/>
</dbReference>
<dbReference type="InterPro" id="IPR013656">
    <property type="entry name" value="PAS_4"/>
</dbReference>
<feature type="domain" description="PAC" evidence="10">
    <location>
        <begin position="390"/>
        <end position="442"/>
    </location>
</feature>
<evidence type="ECO:0000256" key="6">
    <source>
        <dbReference type="SAM" id="Coils"/>
    </source>
</evidence>
<sequence>MDELEDLKKQLQREVALRKQAETVLISRTKELESANQELILLKESLELKVDERTRLAEESELRYRQIIESATDFIYETTGSGVITLVNPVAVKSLGFKNKSEIIGRKFVDFVPDKYKKQILFFYQQQRIEKEKRSFSVVPVIGVNGQWIWIEQNVQYFYNPSGKLLKVSAVGRDVSKRIDSEQELMKASLRLTSLIGSLNAGILVEDEHRKIVLVNEKLCSIFNISAQPDDLIGADCSNSAEETKHLFANPAAFAKRIEQLLNKQQLVSREELLMNDGTVLLRDYIPIFEDETYLGHLWHYLDITEDKNQEKRLKLSEEKYRGLIENMELGLLEVDRDGRIIKAYQRFCEMTGYTTAELVGKKANELLVPPESLAIIEKQDAERLEGKANIYEIEILNKSGERRWVLISGAPFYDEKGVIQGSLGIHYDITDRKRLEEELRIARNKAEKAMLAEKQFLANMSHEIRNPINAIVGMSNLLGDTALDQRQSDYLKTIKFSTEILLGLISGILDLSKIEAGLYELAEEPVNIRNVAESVMKTFEVKAGKGNINFFTDISPDVPETLLADPTALNQIFINLVGNAAKFTEKGFIVIAAKVLEKIGDSVKMEFSVWDTGIGISADKQKMVFETFKQADKETKLKYGGTGLGLSIVKHLVEMMGGTIQLESEEGQGTTFRVILELRVGEAELAEEPSHDSSSPPDLSRVLIVEDNEMNQQYLSGLFFKWEITCDIANNGVEALEFVENYVYNYILMDIRMPKMDGYETTIRIRSMENNPNCTVPIIALTASALVDERNRALEVGMNYHLTKPFTPEQLLKALKDQKMQEKEKKMPDFEFSASLDREHLYMMYEDDVERASIIFQIFVDGIASEIELLKQLEKEGNEAEFIRKVHKISPNFAMVGLTKVSELLVEIETEGKASGMTNTLQQKFSQFIGDIDPKLQIVQNELARIKSYLLQ</sequence>
<dbReference type="InterPro" id="IPR001789">
    <property type="entry name" value="Sig_transdc_resp-reg_receiver"/>
</dbReference>
<evidence type="ECO:0000259" key="7">
    <source>
        <dbReference type="PROSITE" id="PS50109"/>
    </source>
</evidence>
<dbReference type="PROSITE" id="PS50109">
    <property type="entry name" value="HIS_KIN"/>
    <property type="match status" value="1"/>
</dbReference>
<dbReference type="InterPro" id="IPR008207">
    <property type="entry name" value="Sig_transdc_His_kin_Hpt_dom"/>
</dbReference>
<dbReference type="Pfam" id="PF08448">
    <property type="entry name" value="PAS_4"/>
    <property type="match status" value="1"/>
</dbReference>
<dbReference type="Pfam" id="PF02518">
    <property type="entry name" value="HATPase_c"/>
    <property type="match status" value="1"/>
</dbReference>
<dbReference type="PROSITE" id="PS50113">
    <property type="entry name" value="PAC"/>
    <property type="match status" value="2"/>
</dbReference>
<feature type="coiled-coil region" evidence="6">
    <location>
        <begin position="1"/>
        <end position="52"/>
    </location>
</feature>
<evidence type="ECO:0000259" key="8">
    <source>
        <dbReference type="PROSITE" id="PS50110"/>
    </source>
</evidence>
<dbReference type="InterPro" id="IPR036641">
    <property type="entry name" value="HPT_dom_sf"/>
</dbReference>
<dbReference type="InterPro" id="IPR004358">
    <property type="entry name" value="Sig_transdc_His_kin-like_C"/>
</dbReference>
<keyword evidence="13" id="KW-1185">Reference proteome</keyword>
<feature type="domain" description="Response regulatory" evidence="8">
    <location>
        <begin position="702"/>
        <end position="820"/>
    </location>
</feature>
<dbReference type="Pfam" id="PF13426">
    <property type="entry name" value="PAS_9"/>
    <property type="match status" value="1"/>
</dbReference>
<dbReference type="Gene3D" id="3.40.50.2300">
    <property type="match status" value="1"/>
</dbReference>
<reference evidence="12 13" key="1">
    <citation type="journal article" date="2023" name="Microbiol. Resour. Announc.">
        <title>Complete Genome Sequence of Imperialibacter roseus strain P4T.</title>
        <authorList>
            <person name="Tizabi D.R."/>
            <person name="Bachvaroff T."/>
            <person name="Hill R.T."/>
        </authorList>
    </citation>
    <scope>NUCLEOTIDE SEQUENCE [LARGE SCALE GENOMIC DNA]</scope>
    <source>
        <strain evidence="12 13">P4T</strain>
    </source>
</reference>
<organism evidence="12 13">
    <name type="scientific">Imperialibacter roseus</name>
    <dbReference type="NCBI Taxonomy" id="1324217"/>
    <lineage>
        <taxon>Bacteria</taxon>
        <taxon>Pseudomonadati</taxon>
        <taxon>Bacteroidota</taxon>
        <taxon>Cytophagia</taxon>
        <taxon>Cytophagales</taxon>
        <taxon>Flammeovirgaceae</taxon>
        <taxon>Imperialibacter</taxon>
    </lineage>
</organism>
<dbReference type="InterPro" id="IPR013767">
    <property type="entry name" value="PAS_fold"/>
</dbReference>
<dbReference type="SUPFAM" id="SSF52172">
    <property type="entry name" value="CheY-like"/>
    <property type="match status" value="1"/>
</dbReference>
<evidence type="ECO:0000259" key="10">
    <source>
        <dbReference type="PROSITE" id="PS50113"/>
    </source>
</evidence>
<dbReference type="RefSeq" id="WP_317487143.1">
    <property type="nucleotide sequence ID" value="NZ_CP136051.1"/>
</dbReference>
<dbReference type="InterPro" id="IPR011006">
    <property type="entry name" value="CheY-like_superfamily"/>
</dbReference>
<evidence type="ECO:0000256" key="4">
    <source>
        <dbReference type="PROSITE-ProRule" id="PRU00110"/>
    </source>
</evidence>
<dbReference type="SMART" id="SM00086">
    <property type="entry name" value="PAC"/>
    <property type="match status" value="2"/>
</dbReference>
<dbReference type="InterPro" id="IPR000700">
    <property type="entry name" value="PAS-assoc_C"/>
</dbReference>
<dbReference type="EMBL" id="CP136051">
    <property type="protein sequence ID" value="WOK04330.1"/>
    <property type="molecule type" value="Genomic_DNA"/>
</dbReference>
<dbReference type="Gene3D" id="1.20.120.160">
    <property type="entry name" value="HPT domain"/>
    <property type="match status" value="1"/>
</dbReference>
<evidence type="ECO:0000259" key="11">
    <source>
        <dbReference type="PROSITE" id="PS50894"/>
    </source>
</evidence>
<dbReference type="Gene3D" id="3.30.450.20">
    <property type="entry name" value="PAS domain"/>
    <property type="match status" value="3"/>
</dbReference>
<feature type="domain" description="HPt" evidence="11">
    <location>
        <begin position="849"/>
        <end position="953"/>
    </location>
</feature>
<feature type="domain" description="Histidine kinase" evidence="7">
    <location>
        <begin position="460"/>
        <end position="681"/>
    </location>
</feature>
<name>A0ABZ0IK09_9BACT</name>
<dbReference type="InterPro" id="IPR001610">
    <property type="entry name" value="PAC"/>
</dbReference>
<dbReference type="SUPFAM" id="SSF55785">
    <property type="entry name" value="PYP-like sensor domain (PAS domain)"/>
    <property type="match status" value="3"/>
</dbReference>
<dbReference type="Pfam" id="PF00512">
    <property type="entry name" value="HisKA"/>
    <property type="match status" value="1"/>
</dbReference>
<dbReference type="InterPro" id="IPR000014">
    <property type="entry name" value="PAS"/>
</dbReference>
<dbReference type="Gene3D" id="3.30.565.10">
    <property type="entry name" value="Histidine kinase-like ATPase, C-terminal domain"/>
    <property type="match status" value="1"/>
</dbReference>
<dbReference type="SMART" id="SM00448">
    <property type="entry name" value="REC"/>
    <property type="match status" value="1"/>
</dbReference>
<dbReference type="NCBIfam" id="TIGR00229">
    <property type="entry name" value="sensory_box"/>
    <property type="match status" value="2"/>
</dbReference>
<evidence type="ECO:0000256" key="3">
    <source>
        <dbReference type="ARBA" id="ARBA00022553"/>
    </source>
</evidence>
<dbReference type="CDD" id="cd17546">
    <property type="entry name" value="REC_hyHK_CKI1_RcsC-like"/>
    <property type="match status" value="1"/>
</dbReference>
<dbReference type="InterPro" id="IPR003594">
    <property type="entry name" value="HATPase_dom"/>
</dbReference>
<dbReference type="InterPro" id="IPR035965">
    <property type="entry name" value="PAS-like_dom_sf"/>
</dbReference>
<dbReference type="SMART" id="SM00388">
    <property type="entry name" value="HisKA"/>
    <property type="match status" value="1"/>
</dbReference>
<keyword evidence="3 5" id="KW-0597">Phosphoprotein</keyword>
<dbReference type="SUPFAM" id="SSF47384">
    <property type="entry name" value="Homodimeric domain of signal transducing histidine kinase"/>
    <property type="match status" value="1"/>
</dbReference>
<evidence type="ECO:0000313" key="13">
    <source>
        <dbReference type="Proteomes" id="UP001302349"/>
    </source>
</evidence>
<comment type="catalytic activity">
    <reaction evidence="1">
        <text>ATP + protein L-histidine = ADP + protein N-phospho-L-histidine.</text>
        <dbReference type="EC" id="2.7.13.3"/>
    </reaction>
</comment>
<dbReference type="EC" id="2.7.13.3" evidence="2"/>
<dbReference type="Gene3D" id="1.10.287.130">
    <property type="match status" value="1"/>
</dbReference>
<dbReference type="Proteomes" id="UP001302349">
    <property type="component" value="Chromosome"/>
</dbReference>
<keyword evidence="6" id="KW-0175">Coiled coil</keyword>
<evidence type="ECO:0000259" key="9">
    <source>
        <dbReference type="PROSITE" id="PS50112"/>
    </source>
</evidence>
<dbReference type="Pfam" id="PF00989">
    <property type="entry name" value="PAS"/>
    <property type="match status" value="1"/>
</dbReference>
<dbReference type="PRINTS" id="PR00344">
    <property type="entry name" value="BCTRLSENSOR"/>
</dbReference>
<protein>
    <recommendedName>
        <fullName evidence="2">histidine kinase</fullName>
        <ecNumber evidence="2">2.7.13.3</ecNumber>
    </recommendedName>
</protein>
<dbReference type="PANTHER" id="PTHR45339:SF5">
    <property type="entry name" value="HISTIDINE KINASE"/>
    <property type="match status" value="1"/>
</dbReference>
<evidence type="ECO:0000256" key="5">
    <source>
        <dbReference type="PROSITE-ProRule" id="PRU00169"/>
    </source>
</evidence>
<dbReference type="Pfam" id="PF00072">
    <property type="entry name" value="Response_reg"/>
    <property type="match status" value="1"/>
</dbReference>
<dbReference type="SUPFAM" id="SSF55874">
    <property type="entry name" value="ATPase domain of HSP90 chaperone/DNA topoisomerase II/histidine kinase"/>
    <property type="match status" value="1"/>
</dbReference>
<proteinExistence type="predicted"/>
<dbReference type="CDD" id="cd00082">
    <property type="entry name" value="HisKA"/>
    <property type="match status" value="1"/>
</dbReference>
<evidence type="ECO:0000256" key="2">
    <source>
        <dbReference type="ARBA" id="ARBA00012438"/>
    </source>
</evidence>
<dbReference type="CDD" id="cd00130">
    <property type="entry name" value="PAS"/>
    <property type="match status" value="2"/>
</dbReference>
<dbReference type="SUPFAM" id="SSF47226">
    <property type="entry name" value="Histidine-containing phosphotransfer domain, HPT domain"/>
    <property type="match status" value="1"/>
</dbReference>
<feature type="domain" description="PAS" evidence="9">
    <location>
        <begin position="317"/>
        <end position="388"/>
    </location>
</feature>
<dbReference type="PROSITE" id="PS50110">
    <property type="entry name" value="RESPONSE_REGULATORY"/>
    <property type="match status" value="1"/>
</dbReference>
<feature type="domain" description="PAS" evidence="9">
    <location>
        <begin position="60"/>
        <end position="97"/>
    </location>
</feature>
<feature type="domain" description="PAC" evidence="10">
    <location>
        <begin position="132"/>
        <end position="187"/>
    </location>
</feature>
<dbReference type="InterPro" id="IPR003661">
    <property type="entry name" value="HisK_dim/P_dom"/>
</dbReference>
<accession>A0ABZ0IK09</accession>
<dbReference type="PROSITE" id="PS50894">
    <property type="entry name" value="HPT"/>
    <property type="match status" value="1"/>
</dbReference>